<comment type="caution">
    <text evidence="2">The sequence shown here is derived from an EMBL/GenBank/DDBJ whole genome shotgun (WGS) entry which is preliminary data.</text>
</comment>
<dbReference type="Proteomes" id="UP000005839">
    <property type="component" value="Unassembled WGS sequence"/>
</dbReference>
<organism evidence="2 3">
    <name type="scientific">Shewanella benthica KT99</name>
    <dbReference type="NCBI Taxonomy" id="314608"/>
    <lineage>
        <taxon>Bacteria</taxon>
        <taxon>Pseudomonadati</taxon>
        <taxon>Pseudomonadota</taxon>
        <taxon>Gammaproteobacteria</taxon>
        <taxon>Alteromonadales</taxon>
        <taxon>Shewanellaceae</taxon>
        <taxon>Shewanella</taxon>
    </lineage>
</organism>
<sequence length="76" mass="8580">MDYTEEGSFNHVQIIVFAVFTLFFAFTGLIWTIELGFNGQYTLASLFGGHFAKTKKIKIYDKHSKSLGKLAMSSHV</sequence>
<keyword evidence="1" id="KW-1133">Transmembrane helix</keyword>
<protein>
    <submittedName>
        <fullName evidence="2">Uncharacterized protein</fullName>
    </submittedName>
</protein>
<evidence type="ECO:0000256" key="1">
    <source>
        <dbReference type="SAM" id="Phobius"/>
    </source>
</evidence>
<dbReference type="RefSeq" id="WP_005496658.1">
    <property type="nucleotide sequence ID" value="NZ_ABIC01000004.1"/>
</dbReference>
<name>A9CZ11_9GAMM</name>
<dbReference type="AlphaFoldDB" id="A9CZ11"/>
<gene>
    <name evidence="2" type="ORF">KT99_12694</name>
</gene>
<proteinExistence type="predicted"/>
<keyword evidence="1" id="KW-0472">Membrane</keyword>
<dbReference type="STRING" id="314608.KT99_12694"/>
<reference evidence="2 3" key="1">
    <citation type="submission" date="2007-10" db="EMBL/GenBank/DDBJ databases">
        <authorList>
            <person name="Yayanos A."/>
            <person name="Ferriera S."/>
            <person name="Johnson J."/>
            <person name="Kravitz S."/>
            <person name="Halpern A."/>
            <person name="Remington K."/>
            <person name="Beeson K."/>
            <person name="Tran B."/>
            <person name="Rogers Y.-H."/>
            <person name="Friedman R."/>
            <person name="Venter J.C."/>
        </authorList>
    </citation>
    <scope>NUCLEOTIDE SEQUENCE [LARGE SCALE GENOMIC DNA]</scope>
    <source>
        <strain evidence="2 3">KT99</strain>
    </source>
</reference>
<evidence type="ECO:0000313" key="3">
    <source>
        <dbReference type="Proteomes" id="UP000005839"/>
    </source>
</evidence>
<evidence type="ECO:0000313" key="2">
    <source>
        <dbReference type="EMBL" id="EDQ02227.1"/>
    </source>
</evidence>
<dbReference type="EMBL" id="ABIC01000004">
    <property type="protein sequence ID" value="EDQ02227.1"/>
    <property type="molecule type" value="Genomic_DNA"/>
</dbReference>
<feature type="transmembrane region" description="Helical" evidence="1">
    <location>
        <begin position="12"/>
        <end position="33"/>
    </location>
</feature>
<keyword evidence="1" id="KW-0812">Transmembrane</keyword>
<accession>A9CZ11</accession>
<keyword evidence="3" id="KW-1185">Reference proteome</keyword>